<evidence type="ECO:0000256" key="5">
    <source>
        <dbReference type="ARBA" id="ARBA00023014"/>
    </source>
</evidence>
<keyword evidence="3" id="KW-0479">Metal-binding</keyword>
<keyword evidence="5" id="KW-0411">Iron-sulfur</keyword>
<keyword evidence="7" id="KW-1185">Reference proteome</keyword>
<evidence type="ECO:0000256" key="4">
    <source>
        <dbReference type="ARBA" id="ARBA00023004"/>
    </source>
</evidence>
<sequence length="288" mass="32581">MLQRIKRHMPESIKKPIRQVVTAFDKPELPYLELHLADHCNLGCKSCGHFSPIATPTFADIDQYQLDMKRLRKLFRNITTIRLLGGEPLLHPQPDSFIAIARETFPLANIRVVTNGILLSKASDRFWTTCRETKTAIDLTVYPPLRSQLAGLKTLCALKGVSLNPSEVTHFSAFMNLHGTSDEREAFLYCRSIGSCPFLRNGHLYPCGIPALIHHFNKHFDYHIPSDKGIDIHASFLSGRKVLELLGRPISSCKYCTSENVEFPWSTCGKGPEEWDAYAQKELLGRQC</sequence>
<dbReference type="EMBL" id="OW150024">
    <property type="protein sequence ID" value="CAH2031350.1"/>
    <property type="molecule type" value="Genomic_DNA"/>
</dbReference>
<gene>
    <name evidence="6" type="ORF">GEAMG1_1520</name>
</gene>
<evidence type="ECO:0000313" key="6">
    <source>
        <dbReference type="EMBL" id="CAH2031350.1"/>
    </source>
</evidence>
<dbReference type="InterPro" id="IPR007197">
    <property type="entry name" value="rSAM"/>
</dbReference>
<keyword evidence="2" id="KW-0949">S-adenosyl-L-methionine</keyword>
<dbReference type="InterPro" id="IPR050377">
    <property type="entry name" value="Radical_SAM_PqqE_MftC-like"/>
</dbReference>
<dbReference type="InterPro" id="IPR058240">
    <property type="entry name" value="rSAM_sf"/>
</dbReference>
<evidence type="ECO:0000256" key="2">
    <source>
        <dbReference type="ARBA" id="ARBA00022691"/>
    </source>
</evidence>
<evidence type="ECO:0000313" key="7">
    <source>
        <dbReference type="Proteomes" id="UP001295463"/>
    </source>
</evidence>
<dbReference type="SUPFAM" id="SSF102114">
    <property type="entry name" value="Radical SAM enzymes"/>
    <property type="match status" value="1"/>
</dbReference>
<dbReference type="InterPro" id="IPR013785">
    <property type="entry name" value="Aldolase_TIM"/>
</dbReference>
<evidence type="ECO:0008006" key="8">
    <source>
        <dbReference type="Google" id="ProtNLM"/>
    </source>
</evidence>
<dbReference type="CDD" id="cd01335">
    <property type="entry name" value="Radical_SAM"/>
    <property type="match status" value="1"/>
</dbReference>
<evidence type="ECO:0000256" key="3">
    <source>
        <dbReference type="ARBA" id="ARBA00022723"/>
    </source>
</evidence>
<dbReference type="SFLD" id="SFLDS00029">
    <property type="entry name" value="Radical_SAM"/>
    <property type="match status" value="1"/>
</dbReference>
<comment type="cofactor">
    <cofactor evidence="1">
        <name>[4Fe-4S] cluster</name>
        <dbReference type="ChEBI" id="CHEBI:49883"/>
    </cofactor>
</comment>
<dbReference type="RefSeq" id="WP_305732179.1">
    <property type="nucleotide sequence ID" value="NZ_OW150024.1"/>
</dbReference>
<dbReference type="Proteomes" id="UP001295463">
    <property type="component" value="Chromosome"/>
</dbReference>
<proteinExistence type="predicted"/>
<name>A0ABN8HIE0_9BACT</name>
<accession>A0ABN8HIE0</accession>
<reference evidence="6 7" key="1">
    <citation type="submission" date="2022-03" db="EMBL/GenBank/DDBJ databases">
        <authorList>
            <person name="Koch H."/>
        </authorList>
    </citation>
    <scope>NUCLEOTIDE SEQUENCE [LARGE SCALE GENOMIC DNA]</scope>
    <source>
        <strain evidence="6 7">G1</strain>
    </source>
</reference>
<dbReference type="Gene3D" id="3.20.20.70">
    <property type="entry name" value="Aldolase class I"/>
    <property type="match status" value="1"/>
</dbReference>
<dbReference type="PANTHER" id="PTHR11228:SF7">
    <property type="entry name" value="PQQA PEPTIDE CYCLASE"/>
    <property type="match status" value="1"/>
</dbReference>
<keyword evidence="4" id="KW-0408">Iron</keyword>
<dbReference type="PANTHER" id="PTHR11228">
    <property type="entry name" value="RADICAL SAM DOMAIN PROTEIN"/>
    <property type="match status" value="1"/>
</dbReference>
<evidence type="ECO:0000256" key="1">
    <source>
        <dbReference type="ARBA" id="ARBA00001966"/>
    </source>
</evidence>
<protein>
    <recommendedName>
        <fullName evidence="8">Radical SAM core domain-containing protein</fullName>
    </recommendedName>
</protein>
<organism evidence="6 7">
    <name type="scientific">Trichlorobacter ammonificans</name>
    <dbReference type="NCBI Taxonomy" id="2916410"/>
    <lineage>
        <taxon>Bacteria</taxon>
        <taxon>Pseudomonadati</taxon>
        <taxon>Thermodesulfobacteriota</taxon>
        <taxon>Desulfuromonadia</taxon>
        <taxon>Geobacterales</taxon>
        <taxon>Geobacteraceae</taxon>
        <taxon>Trichlorobacter</taxon>
    </lineage>
</organism>